<evidence type="ECO:0000259" key="6">
    <source>
        <dbReference type="Pfam" id="PF03717"/>
    </source>
</evidence>
<comment type="caution">
    <text evidence="8">The sequence shown here is derived from an EMBL/GenBank/DDBJ whole genome shotgun (WGS) entry which is preliminary data.</text>
</comment>
<dbReference type="Gene3D" id="3.90.1310.10">
    <property type="entry name" value="Penicillin-binding protein 2a (Domain 2)"/>
    <property type="match status" value="1"/>
</dbReference>
<keyword evidence="3" id="KW-0472">Membrane</keyword>
<feature type="chain" id="PRO_5031350583" evidence="4">
    <location>
        <begin position="31"/>
        <end position="638"/>
    </location>
</feature>
<proteinExistence type="inferred from homology"/>
<dbReference type="GO" id="GO:0071972">
    <property type="term" value="F:peptidoglycan L,D-transpeptidase activity"/>
    <property type="evidence" value="ECO:0007669"/>
    <property type="project" value="TreeGrafter"/>
</dbReference>
<name>A0A7W7MEH7_9ACTN</name>
<dbReference type="InterPro" id="IPR050515">
    <property type="entry name" value="Beta-lactam/transpept"/>
</dbReference>
<dbReference type="GO" id="GO:0008658">
    <property type="term" value="F:penicillin binding"/>
    <property type="evidence" value="ECO:0007669"/>
    <property type="project" value="InterPro"/>
</dbReference>
<comment type="subcellular location">
    <subcellularLocation>
        <location evidence="1">Membrane</location>
    </subcellularLocation>
</comment>
<evidence type="ECO:0000313" key="8">
    <source>
        <dbReference type="EMBL" id="MBB4746835.1"/>
    </source>
</evidence>
<keyword evidence="8" id="KW-0132">Cell division</keyword>
<evidence type="ECO:0000256" key="2">
    <source>
        <dbReference type="ARBA" id="ARBA00007171"/>
    </source>
</evidence>
<dbReference type="SUPFAM" id="SSF56519">
    <property type="entry name" value="Penicillin binding protein dimerisation domain"/>
    <property type="match status" value="1"/>
</dbReference>
<comment type="similarity">
    <text evidence="2">Belongs to the transpeptidase family.</text>
</comment>
<evidence type="ECO:0000259" key="5">
    <source>
        <dbReference type="Pfam" id="PF00905"/>
    </source>
</evidence>
<sequence>MGGTHMRRTPAGLSALLLVLTAGGLTGCSAEGPGDTVSDFLSGWSGGDLNKVGFVTAAGAEVPAPEVQTQMRDLYGDLLDQKVTVSGTGDVKTTGDDATAPVTVKWALPGGVEWSYPSTVRLTKAKSDGWQVVWEPAMVQSELSPGDKLRLRRVAPERAAIVDANGKALFGPQKVVVIGVSPEKIKDLAQLQKDLAAAFRKVDVDVDLGTLRTRVEQSDPGAFIELVTLRRAVYDKIRTDVRPLAGTVFREETRSLAPTREFARSLLGTVDQATEEDIANSGGVLAVGDNTGHGGLQEKYDTTLRGVSGLSVVIAREAADGATEDTKLFTSEPVAGKPVKITLDTRVQNAADQALAAEKQPSSLVAIRVGDGAVLAAANGPDPGGVNTAFTGQVPPGSTFKMISAYGLLARDAITADTAVDCPKTLTVDGREFKNSHDTALGKVPFHVDFAKSCNTAFAALAPKLGSAGLQEAAGVLGLGGKWDLGVDAYTGQVSDGGTATELAAAVFGQGSTVVSPLAMAAATAGVAKGQFQAPTLVLDPAPTATPAQQLDQEAITALRSMMREVVTSGTGTALRSVPGKPVYGKTGTAEFQTGSADTHSWFVGYQGDIAFAVMVQKGGAGSEAAVPAVKRFLTALN</sequence>
<organism evidence="8 9">
    <name type="scientific">Actinoplanes lobatus</name>
    <dbReference type="NCBI Taxonomy" id="113568"/>
    <lineage>
        <taxon>Bacteria</taxon>
        <taxon>Bacillati</taxon>
        <taxon>Actinomycetota</taxon>
        <taxon>Actinomycetes</taxon>
        <taxon>Micromonosporales</taxon>
        <taxon>Micromonosporaceae</taxon>
        <taxon>Actinoplanes</taxon>
    </lineage>
</organism>
<dbReference type="InterPro" id="IPR007887">
    <property type="entry name" value="MecA_N"/>
</dbReference>
<dbReference type="Proteomes" id="UP000590511">
    <property type="component" value="Unassembled WGS sequence"/>
</dbReference>
<dbReference type="RefSeq" id="WP_229806571.1">
    <property type="nucleotide sequence ID" value="NZ_BOMP01000075.1"/>
</dbReference>
<feature type="domain" description="NTF2-like N-terminal transpeptidase" evidence="7">
    <location>
        <begin position="33"/>
        <end position="146"/>
    </location>
</feature>
<evidence type="ECO:0000256" key="4">
    <source>
        <dbReference type="SAM" id="SignalP"/>
    </source>
</evidence>
<protein>
    <submittedName>
        <fullName evidence="8">Cell division protein FtsI/penicillin-binding protein 2</fullName>
    </submittedName>
</protein>
<dbReference type="Pfam" id="PF00905">
    <property type="entry name" value="Transpeptidase"/>
    <property type="match status" value="1"/>
</dbReference>
<dbReference type="Gene3D" id="3.40.710.10">
    <property type="entry name" value="DD-peptidase/beta-lactamase superfamily"/>
    <property type="match status" value="1"/>
</dbReference>
<dbReference type="InterPro" id="IPR001460">
    <property type="entry name" value="PCN-bd_Tpept"/>
</dbReference>
<dbReference type="PANTHER" id="PTHR30627">
    <property type="entry name" value="PEPTIDOGLYCAN D,D-TRANSPEPTIDASE"/>
    <property type="match status" value="1"/>
</dbReference>
<dbReference type="EMBL" id="JACHNC010000001">
    <property type="protein sequence ID" value="MBB4746835.1"/>
    <property type="molecule type" value="Genomic_DNA"/>
</dbReference>
<dbReference type="InterPro" id="IPR005311">
    <property type="entry name" value="PBP_dimer"/>
</dbReference>
<dbReference type="AlphaFoldDB" id="A0A7W7MEH7"/>
<reference evidence="8 9" key="1">
    <citation type="submission" date="2020-08" db="EMBL/GenBank/DDBJ databases">
        <title>Sequencing the genomes of 1000 actinobacteria strains.</title>
        <authorList>
            <person name="Klenk H.-P."/>
        </authorList>
    </citation>
    <scope>NUCLEOTIDE SEQUENCE [LARGE SCALE GENOMIC DNA]</scope>
    <source>
        <strain evidence="8 9">DSM 43150</strain>
    </source>
</reference>
<feature type="signal peptide" evidence="4">
    <location>
        <begin position="1"/>
        <end position="30"/>
    </location>
</feature>
<keyword evidence="8" id="KW-0131">Cell cycle</keyword>
<dbReference type="PANTHER" id="PTHR30627:SF24">
    <property type="entry name" value="PENICILLIN-BINDING PROTEIN 4B"/>
    <property type="match status" value="1"/>
</dbReference>
<feature type="domain" description="Penicillin-binding protein transpeptidase" evidence="5">
    <location>
        <begin position="364"/>
        <end position="634"/>
    </location>
</feature>
<accession>A0A7W7MEH7</accession>
<dbReference type="PROSITE" id="PS51257">
    <property type="entry name" value="PROKAR_LIPOPROTEIN"/>
    <property type="match status" value="1"/>
</dbReference>
<dbReference type="GO" id="GO:0071555">
    <property type="term" value="P:cell wall organization"/>
    <property type="evidence" value="ECO:0007669"/>
    <property type="project" value="TreeGrafter"/>
</dbReference>
<evidence type="ECO:0000259" key="7">
    <source>
        <dbReference type="Pfam" id="PF05223"/>
    </source>
</evidence>
<evidence type="ECO:0000256" key="1">
    <source>
        <dbReference type="ARBA" id="ARBA00004370"/>
    </source>
</evidence>
<dbReference type="SUPFAM" id="SSF56601">
    <property type="entry name" value="beta-lactamase/transpeptidase-like"/>
    <property type="match status" value="1"/>
</dbReference>
<evidence type="ECO:0000256" key="3">
    <source>
        <dbReference type="ARBA" id="ARBA00023136"/>
    </source>
</evidence>
<dbReference type="Pfam" id="PF05223">
    <property type="entry name" value="MecA_N"/>
    <property type="match status" value="1"/>
</dbReference>
<keyword evidence="4" id="KW-0732">Signal</keyword>
<dbReference type="InterPro" id="IPR036138">
    <property type="entry name" value="PBP_dimer_sf"/>
</dbReference>
<feature type="domain" description="Penicillin-binding protein dimerisation" evidence="6">
    <location>
        <begin position="154"/>
        <end position="313"/>
    </location>
</feature>
<gene>
    <name evidence="8" type="ORF">BJ964_000996</name>
</gene>
<evidence type="ECO:0000313" key="9">
    <source>
        <dbReference type="Proteomes" id="UP000590511"/>
    </source>
</evidence>
<dbReference type="GO" id="GO:0005886">
    <property type="term" value="C:plasma membrane"/>
    <property type="evidence" value="ECO:0007669"/>
    <property type="project" value="TreeGrafter"/>
</dbReference>
<dbReference type="GO" id="GO:0051301">
    <property type="term" value="P:cell division"/>
    <property type="evidence" value="ECO:0007669"/>
    <property type="project" value="UniProtKB-KW"/>
</dbReference>
<dbReference type="InterPro" id="IPR012338">
    <property type="entry name" value="Beta-lactam/transpept-like"/>
</dbReference>
<dbReference type="GO" id="GO:0046677">
    <property type="term" value="P:response to antibiotic"/>
    <property type="evidence" value="ECO:0007669"/>
    <property type="project" value="InterPro"/>
</dbReference>
<dbReference type="Pfam" id="PF03717">
    <property type="entry name" value="PBP_dimer"/>
    <property type="match status" value="1"/>
</dbReference>